<dbReference type="RefSeq" id="WP_258399798.1">
    <property type="nucleotide sequence ID" value="NZ_UAWL01000006.1"/>
</dbReference>
<dbReference type="SFLD" id="SFLDG01067">
    <property type="entry name" value="SPASM/twitch_domain_containing"/>
    <property type="match status" value="1"/>
</dbReference>
<dbReference type="GO" id="GO:0051536">
    <property type="term" value="F:iron-sulfur cluster binding"/>
    <property type="evidence" value="ECO:0007669"/>
    <property type="project" value="UniProtKB-KW"/>
</dbReference>
<proteinExistence type="predicted"/>
<dbReference type="GO" id="GO:0046872">
    <property type="term" value="F:metal ion binding"/>
    <property type="evidence" value="ECO:0007669"/>
    <property type="project" value="UniProtKB-KW"/>
</dbReference>
<dbReference type="SFLD" id="SFLDS00029">
    <property type="entry name" value="Radical_SAM"/>
    <property type="match status" value="1"/>
</dbReference>
<gene>
    <name evidence="7" type="primary">moaA</name>
    <name evidence="7" type="ORF">NCTC13102_00445</name>
</gene>
<dbReference type="InterPro" id="IPR006638">
    <property type="entry name" value="Elp3/MiaA/NifB-like_rSAM"/>
</dbReference>
<evidence type="ECO:0000313" key="8">
    <source>
        <dbReference type="Proteomes" id="UP000250166"/>
    </source>
</evidence>
<keyword evidence="2" id="KW-0949">S-adenosyl-L-methionine</keyword>
<evidence type="ECO:0000256" key="3">
    <source>
        <dbReference type="ARBA" id="ARBA00022723"/>
    </source>
</evidence>
<evidence type="ECO:0000256" key="5">
    <source>
        <dbReference type="ARBA" id="ARBA00023014"/>
    </source>
</evidence>
<evidence type="ECO:0000256" key="4">
    <source>
        <dbReference type="ARBA" id="ARBA00023004"/>
    </source>
</evidence>
<keyword evidence="4" id="KW-0408">Iron</keyword>
<dbReference type="EMBL" id="UAWL01000006">
    <property type="protein sequence ID" value="SQB97995.1"/>
    <property type="molecule type" value="Genomic_DNA"/>
</dbReference>
<reference evidence="7 8" key="1">
    <citation type="submission" date="2018-06" db="EMBL/GenBank/DDBJ databases">
        <authorList>
            <consortium name="Pathogen Informatics"/>
            <person name="Doyle S."/>
        </authorList>
    </citation>
    <scope>NUCLEOTIDE SEQUENCE [LARGE SCALE GENOMIC DNA]</scope>
    <source>
        <strain evidence="7 8">NCTC13102</strain>
    </source>
</reference>
<dbReference type="CDD" id="cd01335">
    <property type="entry name" value="Radical_SAM"/>
    <property type="match status" value="1"/>
</dbReference>
<feature type="domain" description="Radical SAM core" evidence="6">
    <location>
        <begin position="39"/>
        <end position="261"/>
    </location>
</feature>
<comment type="cofactor">
    <cofactor evidence="1">
        <name>[4Fe-4S] cluster</name>
        <dbReference type="ChEBI" id="CHEBI:49883"/>
    </cofactor>
</comment>
<keyword evidence="3" id="KW-0479">Metal-binding</keyword>
<name>A0A2X3BPF9_9HELI</name>
<accession>A0A2X3BPF9</accession>
<dbReference type="InterPro" id="IPR013785">
    <property type="entry name" value="Aldolase_TIM"/>
</dbReference>
<dbReference type="GO" id="GO:0003824">
    <property type="term" value="F:catalytic activity"/>
    <property type="evidence" value="ECO:0007669"/>
    <property type="project" value="InterPro"/>
</dbReference>
<dbReference type="PROSITE" id="PS51918">
    <property type="entry name" value="RADICAL_SAM"/>
    <property type="match status" value="1"/>
</dbReference>
<organism evidence="7 8">
    <name type="scientific">Helicobacter fennelliae</name>
    <dbReference type="NCBI Taxonomy" id="215"/>
    <lineage>
        <taxon>Bacteria</taxon>
        <taxon>Pseudomonadati</taxon>
        <taxon>Campylobacterota</taxon>
        <taxon>Epsilonproteobacteria</taxon>
        <taxon>Campylobacterales</taxon>
        <taxon>Helicobacteraceae</taxon>
        <taxon>Helicobacter</taxon>
    </lineage>
</organism>
<dbReference type="InterPro" id="IPR058240">
    <property type="entry name" value="rSAM_sf"/>
</dbReference>
<evidence type="ECO:0000259" key="6">
    <source>
        <dbReference type="PROSITE" id="PS51918"/>
    </source>
</evidence>
<dbReference type="PANTHER" id="PTHR11228">
    <property type="entry name" value="RADICAL SAM DOMAIN PROTEIN"/>
    <property type="match status" value="1"/>
</dbReference>
<keyword evidence="5" id="KW-0411">Iron-sulfur</keyword>
<protein>
    <submittedName>
        <fullName evidence="7">Molybdenum cofactor biosynthesis protein A</fullName>
    </submittedName>
</protein>
<dbReference type="InterPro" id="IPR050377">
    <property type="entry name" value="Radical_SAM_PqqE_MftC-like"/>
</dbReference>
<evidence type="ECO:0000313" key="7">
    <source>
        <dbReference type="EMBL" id="SQB97995.1"/>
    </source>
</evidence>
<sequence>MNMYHKHISEGGGAENNTHKSQIPLIKFAHNDFCLTTKKLPTRRAVIWLGQTCNLNCFFCYFAERIADKNHPEHAFFTLEKAKTMCKIFVEEYGLNSIDIQGGEPTIYPHIFELISYCNQIGLKPTLITNGITLSNFEFAQKFKTAGIYDFLISLQGIGETYNKVVGSKNAFEKQQKALENLKKLQIPIRVNAVLTNQIIDEMEQIADLAIQYNARVVNFIAYNNTGDQKILRQAHKIPYYDIIAQKLEPIIDKLENLNIEVNLRFLPFCVVSEKYRKNIQNSDQMLYDNHEWEASSRLWVDRPAQRQAKSPIEPRRTIYYLSRFKISRIYRSSTLKEKLQWIKSLLLPFVPLRFKSYAPILSYQKPIFDKMKHYTPNAKNYDKTHQYSKVECFYFEQKEIMHNISKHKIYHSKCNQCDIKAICDGFYCDFIDEFGSNAIKPIKLKSPTTNPRFYSQHQYKVIEAKEWSWFFSQDELTQIKKHLK</sequence>
<dbReference type="PANTHER" id="PTHR11228:SF7">
    <property type="entry name" value="PQQA PEPTIDE CYCLASE"/>
    <property type="match status" value="1"/>
</dbReference>
<dbReference type="Pfam" id="PF04055">
    <property type="entry name" value="Radical_SAM"/>
    <property type="match status" value="1"/>
</dbReference>
<dbReference type="SUPFAM" id="SSF102114">
    <property type="entry name" value="Radical SAM enzymes"/>
    <property type="match status" value="1"/>
</dbReference>
<dbReference type="SMART" id="SM00729">
    <property type="entry name" value="Elp3"/>
    <property type="match status" value="1"/>
</dbReference>
<dbReference type="Gene3D" id="3.20.20.70">
    <property type="entry name" value="Aldolase class I"/>
    <property type="match status" value="1"/>
</dbReference>
<evidence type="ECO:0000256" key="2">
    <source>
        <dbReference type="ARBA" id="ARBA00022691"/>
    </source>
</evidence>
<dbReference type="Proteomes" id="UP000250166">
    <property type="component" value="Unassembled WGS sequence"/>
</dbReference>
<dbReference type="AlphaFoldDB" id="A0A2X3BPF9"/>
<dbReference type="InterPro" id="IPR007197">
    <property type="entry name" value="rSAM"/>
</dbReference>
<evidence type="ECO:0000256" key="1">
    <source>
        <dbReference type="ARBA" id="ARBA00001966"/>
    </source>
</evidence>